<dbReference type="Proteomes" id="UP000216498">
    <property type="component" value="Unassembled WGS sequence"/>
</dbReference>
<dbReference type="RefSeq" id="WP_094886049.1">
    <property type="nucleotide sequence ID" value="NZ_NPMS01000005.1"/>
</dbReference>
<dbReference type="OrthoDB" id="2182676at2"/>
<accession>A0A265N8F0</accession>
<evidence type="ECO:0000313" key="3">
    <source>
        <dbReference type="Proteomes" id="UP000216498"/>
    </source>
</evidence>
<keyword evidence="3" id="KW-1185">Reference proteome</keyword>
<keyword evidence="1" id="KW-1133">Transmembrane helix</keyword>
<feature type="transmembrane region" description="Helical" evidence="1">
    <location>
        <begin position="145"/>
        <end position="168"/>
    </location>
</feature>
<organism evidence="2 3">
    <name type="scientific">Virgibacillus indicus</name>
    <dbReference type="NCBI Taxonomy" id="2024554"/>
    <lineage>
        <taxon>Bacteria</taxon>
        <taxon>Bacillati</taxon>
        <taxon>Bacillota</taxon>
        <taxon>Bacilli</taxon>
        <taxon>Bacillales</taxon>
        <taxon>Bacillaceae</taxon>
        <taxon>Virgibacillus</taxon>
    </lineage>
</organism>
<evidence type="ECO:0000313" key="2">
    <source>
        <dbReference type="EMBL" id="OZU88310.1"/>
    </source>
</evidence>
<feature type="transmembrane region" description="Helical" evidence="1">
    <location>
        <begin position="79"/>
        <end position="97"/>
    </location>
</feature>
<evidence type="ECO:0000256" key="1">
    <source>
        <dbReference type="SAM" id="Phobius"/>
    </source>
</evidence>
<sequence>MSNTSSVIYSIMEWITRFAFVNILWILFSLAGGIILGFFPSTTAMFAIVRDWLRGNTEVPVFKTFWKYFKKDFWKSNRLGLFIMAIAAIIGADIWYIQINLNELLTWTYIPLFAFMLLFLLFSFYIFPAFVHYDLKLFKLVKNAFLIMLINPLNTILIILCLGSLYFVMRSIPALAFIFGGSSYAFITMWLCLNAFNKIQRKQGK</sequence>
<name>A0A265N8F0_9BACI</name>
<dbReference type="InterPro" id="IPR006938">
    <property type="entry name" value="DUF624"/>
</dbReference>
<keyword evidence="1" id="KW-0472">Membrane</keyword>
<proteinExistence type="predicted"/>
<reference evidence="2 3" key="1">
    <citation type="submission" date="2017-08" db="EMBL/GenBank/DDBJ databases">
        <title>Virgibacillus indicus sp. nov. and Virgibacillus profoundi sp. nov, two moderately halophilic bacteria isolated from marine sediment by using the Microfluidic Streak Plate.</title>
        <authorList>
            <person name="Xu B."/>
            <person name="Hu B."/>
            <person name="Wang J."/>
            <person name="Zhu Y."/>
            <person name="Huang L."/>
            <person name="Du W."/>
            <person name="Huang Y."/>
        </authorList>
    </citation>
    <scope>NUCLEOTIDE SEQUENCE [LARGE SCALE GENOMIC DNA]</scope>
    <source>
        <strain evidence="2 3">IO3-P2-C2</strain>
    </source>
</reference>
<feature type="transmembrane region" description="Helical" evidence="1">
    <location>
        <begin position="174"/>
        <end position="196"/>
    </location>
</feature>
<gene>
    <name evidence="2" type="ORF">CIL03_11690</name>
</gene>
<keyword evidence="1" id="KW-0812">Transmembrane</keyword>
<dbReference type="AlphaFoldDB" id="A0A265N8F0"/>
<feature type="transmembrane region" description="Helical" evidence="1">
    <location>
        <begin position="20"/>
        <end position="49"/>
    </location>
</feature>
<feature type="transmembrane region" description="Helical" evidence="1">
    <location>
        <begin position="109"/>
        <end position="133"/>
    </location>
</feature>
<protein>
    <recommendedName>
        <fullName evidence="4">DUF624 domain-containing protein</fullName>
    </recommendedName>
</protein>
<dbReference type="EMBL" id="NPMS01000005">
    <property type="protein sequence ID" value="OZU88310.1"/>
    <property type="molecule type" value="Genomic_DNA"/>
</dbReference>
<evidence type="ECO:0008006" key="4">
    <source>
        <dbReference type="Google" id="ProtNLM"/>
    </source>
</evidence>
<dbReference type="Pfam" id="PF04854">
    <property type="entry name" value="DUF624"/>
    <property type="match status" value="1"/>
</dbReference>
<comment type="caution">
    <text evidence="2">The sequence shown here is derived from an EMBL/GenBank/DDBJ whole genome shotgun (WGS) entry which is preliminary data.</text>
</comment>